<keyword evidence="5" id="KW-1134">Transmembrane beta strand</keyword>
<keyword evidence="11" id="KW-0175">Coiled coil</keyword>
<proteinExistence type="inferred from homology"/>
<dbReference type="RefSeq" id="WP_009501648.1">
    <property type="nucleotide sequence ID" value="NZ_ANIN01000002.1"/>
</dbReference>
<evidence type="ECO:0000256" key="6">
    <source>
        <dbReference type="ARBA" id="ARBA00022692"/>
    </source>
</evidence>
<keyword evidence="10" id="KW-0998">Cell outer membrane</keyword>
<evidence type="ECO:0000256" key="8">
    <source>
        <dbReference type="ARBA" id="ARBA00022927"/>
    </source>
</evidence>
<dbReference type="Gene3D" id="2.20.70.140">
    <property type="match status" value="1"/>
</dbReference>
<reference evidence="16 17" key="1">
    <citation type="journal article" date="2013" name="Genome Announc.">
        <title>Genome Sequence of Moraxella macacae 0408225, a Novel Bacterial Species Isolated from a Cynomolgus Macaque with Epistaxis.</title>
        <authorList>
            <person name="Ladner J.T."/>
            <person name="Whitehouse C.A."/>
            <person name="Koroleva G.I."/>
            <person name="Palacios G.F."/>
        </authorList>
    </citation>
    <scope>NUCLEOTIDE SEQUENCE [LARGE SCALE GENOMIC DNA]</scope>
    <source>
        <strain evidence="16 17">0408225</strain>
    </source>
</reference>
<feature type="domain" description="Trimeric autotransporter adhesin YadA-like stalk" evidence="14">
    <location>
        <begin position="1529"/>
        <end position="1566"/>
    </location>
</feature>
<keyword evidence="6" id="KW-0812">Transmembrane</keyword>
<dbReference type="InterPro" id="IPR045584">
    <property type="entry name" value="Pilin-like"/>
</dbReference>
<protein>
    <recommendedName>
        <fullName evidence="18">YadA domain-containing protein</fullName>
    </recommendedName>
</protein>
<evidence type="ECO:0000313" key="17">
    <source>
        <dbReference type="Proteomes" id="UP000023795"/>
    </source>
</evidence>
<accession>L2F6R6</accession>
<evidence type="ECO:0000256" key="9">
    <source>
        <dbReference type="ARBA" id="ARBA00023136"/>
    </source>
</evidence>
<dbReference type="CDD" id="cd12820">
    <property type="entry name" value="LbR_YadA-like"/>
    <property type="match status" value="1"/>
</dbReference>
<evidence type="ECO:0000256" key="10">
    <source>
        <dbReference type="ARBA" id="ARBA00023237"/>
    </source>
</evidence>
<feature type="compositionally biased region" description="Low complexity" evidence="12">
    <location>
        <begin position="834"/>
        <end position="848"/>
    </location>
</feature>
<evidence type="ECO:0000256" key="7">
    <source>
        <dbReference type="ARBA" id="ARBA00022729"/>
    </source>
</evidence>
<feature type="domain" description="Trimeric autotransporter adhesin YadA-like C-terminal membrane anchor" evidence="13">
    <location>
        <begin position="1944"/>
        <end position="2004"/>
    </location>
</feature>
<evidence type="ECO:0000259" key="15">
    <source>
        <dbReference type="Pfam" id="PF13018"/>
    </source>
</evidence>
<evidence type="ECO:0008006" key="18">
    <source>
        <dbReference type="Google" id="ProtNLM"/>
    </source>
</evidence>
<comment type="similarity">
    <text evidence="3">Belongs to the autotransporter-2 (AT-2) (TC 1.B.40) family.</text>
</comment>
<dbReference type="Pfam" id="PF05662">
    <property type="entry name" value="YadA_stalk"/>
    <property type="match status" value="3"/>
</dbReference>
<evidence type="ECO:0000256" key="1">
    <source>
        <dbReference type="ARBA" id="ARBA00004241"/>
    </source>
</evidence>
<evidence type="ECO:0000259" key="13">
    <source>
        <dbReference type="Pfam" id="PF03895"/>
    </source>
</evidence>
<dbReference type="InterPro" id="IPR005594">
    <property type="entry name" value="YadA_C"/>
</dbReference>
<evidence type="ECO:0000256" key="5">
    <source>
        <dbReference type="ARBA" id="ARBA00022452"/>
    </source>
</evidence>
<dbReference type="STRING" id="1230338.MOMA_06191"/>
<evidence type="ECO:0000256" key="12">
    <source>
        <dbReference type="SAM" id="MobiDB-lite"/>
    </source>
</evidence>
<evidence type="ECO:0000259" key="14">
    <source>
        <dbReference type="Pfam" id="PF05662"/>
    </source>
</evidence>
<keyword evidence="8" id="KW-0653">Protein transport</keyword>
<dbReference type="InterPro" id="IPR011049">
    <property type="entry name" value="Serralysin-like_metalloprot_C"/>
</dbReference>
<dbReference type="Gene3D" id="2.150.10.10">
    <property type="entry name" value="Serralysin-like metalloprotease, C-terminal"/>
    <property type="match status" value="3"/>
</dbReference>
<keyword evidence="9" id="KW-0472">Membrane</keyword>
<dbReference type="GO" id="GO:0009279">
    <property type="term" value="C:cell outer membrane"/>
    <property type="evidence" value="ECO:0007669"/>
    <property type="project" value="UniProtKB-SubCell"/>
</dbReference>
<organism evidence="16 17">
    <name type="scientific">Moraxella macacae 0408225</name>
    <dbReference type="NCBI Taxonomy" id="1230338"/>
    <lineage>
        <taxon>Bacteria</taxon>
        <taxon>Pseudomonadati</taxon>
        <taxon>Pseudomonadota</taxon>
        <taxon>Gammaproteobacteria</taxon>
        <taxon>Moraxellales</taxon>
        <taxon>Moraxellaceae</taxon>
        <taxon>Moraxella</taxon>
    </lineage>
</organism>
<feature type="domain" description="ESPR" evidence="15">
    <location>
        <begin position="1"/>
        <end position="35"/>
    </location>
</feature>
<dbReference type="GO" id="GO:0015031">
    <property type="term" value="P:protein transport"/>
    <property type="evidence" value="ECO:0007669"/>
    <property type="project" value="UniProtKB-KW"/>
</dbReference>
<keyword evidence="4" id="KW-0813">Transport</keyword>
<dbReference type="EMBL" id="ANIN01000002">
    <property type="protein sequence ID" value="ELA08128.1"/>
    <property type="molecule type" value="Genomic_DNA"/>
</dbReference>
<feature type="domain" description="Trimeric autotransporter adhesin YadA-like stalk" evidence="14">
    <location>
        <begin position="1875"/>
        <end position="1914"/>
    </location>
</feature>
<dbReference type="eggNOG" id="COG5295">
    <property type="taxonomic scope" value="Bacteria"/>
</dbReference>
<dbReference type="GO" id="GO:0009986">
    <property type="term" value="C:cell surface"/>
    <property type="evidence" value="ECO:0007669"/>
    <property type="project" value="UniProtKB-SubCell"/>
</dbReference>
<dbReference type="InterPro" id="IPR024973">
    <property type="entry name" value="ESPR"/>
</dbReference>
<dbReference type="Gene3D" id="6.20.50.100">
    <property type="match status" value="2"/>
</dbReference>
<feature type="domain" description="Trimeric autotransporter adhesin YadA-like stalk" evidence="14">
    <location>
        <begin position="564"/>
        <end position="590"/>
    </location>
</feature>
<dbReference type="Proteomes" id="UP000023795">
    <property type="component" value="Unassembled WGS sequence"/>
</dbReference>
<dbReference type="PATRIC" id="fig|1230338.3.peg.1320"/>
<dbReference type="Pfam" id="PF03895">
    <property type="entry name" value="YadA_anchor"/>
    <property type="match status" value="1"/>
</dbReference>
<dbReference type="SUPFAM" id="SSF54523">
    <property type="entry name" value="Pili subunits"/>
    <property type="match status" value="1"/>
</dbReference>
<evidence type="ECO:0000256" key="4">
    <source>
        <dbReference type="ARBA" id="ARBA00022448"/>
    </source>
</evidence>
<dbReference type="Gene3D" id="3.30.1300.30">
    <property type="entry name" value="GSPII I/J protein-like"/>
    <property type="match status" value="1"/>
</dbReference>
<evidence type="ECO:0000313" key="16">
    <source>
        <dbReference type="EMBL" id="ELA08128.1"/>
    </source>
</evidence>
<feature type="compositionally biased region" description="Basic and acidic residues" evidence="12">
    <location>
        <begin position="873"/>
        <end position="889"/>
    </location>
</feature>
<comment type="caution">
    <text evidence="16">The sequence shown here is derived from an EMBL/GenBank/DDBJ whole genome shotgun (WGS) entry which is preliminary data.</text>
</comment>
<feature type="coiled-coil region" evidence="11">
    <location>
        <begin position="583"/>
        <end position="610"/>
    </location>
</feature>
<comment type="subcellular location">
    <subcellularLocation>
        <location evidence="2">Cell outer membrane</location>
    </subcellularLocation>
    <subcellularLocation>
        <location evidence="1">Cell surface</location>
    </subcellularLocation>
</comment>
<dbReference type="Pfam" id="PF13018">
    <property type="entry name" value="ESPR"/>
    <property type="match status" value="1"/>
</dbReference>
<gene>
    <name evidence="16" type="ORF">MOMA_06191</name>
</gene>
<feature type="region of interest" description="Disordered" evidence="12">
    <location>
        <begin position="865"/>
        <end position="903"/>
    </location>
</feature>
<keyword evidence="17" id="KW-1185">Reference proteome</keyword>
<feature type="compositionally biased region" description="Low complexity" evidence="12">
    <location>
        <begin position="890"/>
        <end position="903"/>
    </location>
</feature>
<dbReference type="SUPFAM" id="SSF101967">
    <property type="entry name" value="Adhesin YadA, collagen-binding domain"/>
    <property type="match status" value="1"/>
</dbReference>
<name>L2F6R6_9GAMM</name>
<dbReference type="OrthoDB" id="5680814at2"/>
<sequence>MNHIYKVIFNQATNTFMAVAEYAKSHTTSAAKSTTPPLANNHNADFGQKFGRTALAVAMTGIMVLMGSGAWANDVQDEIKAKKISIGDISITSAQGSQGASVDFHHTTVKNIGKAKTNHDAVNLEQLSSSTVTFTENNTNLNPDVIVTQKKAFNHDPMNGEVTAPDYEITLKHELKQKIIGAVQQGQLEATVDEKVQQKFNEKVDAKVQEKVNEKVDAKVQEKINPLTDKITKAEEASNKALQTFKVKGDDNDDSKKIEVSKNNSEFTITGGQTGSSDSKNITVTADKAQKTLTVKLAKDLKGLDSVTTGNSQLNNGGLSVISATGQPSKGIQVGADGIKFTNGGSHSAPTVQNTVRINKDSVGFAASDGTLDTQKPHLKASGLDMANKDITNVKDNKPLSEFVSKADKALQEITVKGDEPEDSKKITLNNTNKELNIKGGQTNGAGTTNISVNANPATKQLDIKLAKQLSGIEKITTVDKNNSGASTVLTSGGLEVTGPNSINGVEQALYGYDGLKFTHVGGVSIDGSVRINKDGIGFSDVAGSLDSTKPKLTKTGLDMGSQKITNVKNAENDNDAVNYSQFKQVKSEFDAVKKKAEEAQKSLKNLSWNLKAGDNGNSNNVTSGNTVTFKGDDNIKVSANGDSTKGYNVNYTLNKTLTGLTSVSAQSFTAGGVSITSDGIKAGNKTISGVGNAKQISDAVNLQQLASSVVTFTENNQQAKPNADIIVTQKSPFQFDPNNGSITTPDYEVTLNSTLKNKITNAVQQNDFNKKFDEALKPLNQKATEAQTKANQAATSATTAQQSAKTAQTAAQNAKTQVTEAGKKVTAAEESAKTATQKATQAETSAKTAKELAESAKGLVTTAQGEVTKAQENAKKAQTEAEQAKAEAQKATTASESAKQAAEQAKQTLGNSVQEFEVKGEGNNNKITINKTNKTLTVKGGQTDDNDATSKNISVVSNTNDKTLTVKLAKELKGLTSVTTGNSQLNSGGLSIISSTNTSKKGIQIGADGIKFTDGVSHTTSAKNGTPFITQAGYGFAGADGNIDGKKPKLGATGLDLAGQDITNIGMENKTLSDILKTAEGAQAAITGAKFKNGNTEQSLGVSNANPLTFIQGDNITLAKESDGKLKISAKAYKWKIKADNQNESEVTDDSAVDFSGKEDSGHKNIVVSKESGKNNLKFALNDTIKTKNIQAQTKLTVGNSNQAPFAELLNSGLTFNQAGKMGSPVKNKTVYGVDGIKFTDNNNAAVKDTVRITKDGIGFSDVAGSIDNNKPNLKANGLNMANQKISNLQSGEIAENSNEAVSGAKVAKKIEEVKTELKNTFTSTPSFFKGDTGVDIAGGNAENKITHKLGDTLTISGSKNGSNAIGDNDLTYSNVAVKADKQNNRINIGLRKDLSELNSATFGNNGNAFKVDSQGMRFLKSGTNGSLQTDTDKPNLTATGLDMGGQDITNIGTDRKSLSQIINNFKDEVKGGSALTLTGQVESKGKKTNVAVIKKGGKYYQIGANGAADTSKEVQKTNVHADIGGVKISGLANGNIAENSTDAVTGGQIHTLQKTLFGNGAGTASSPVAKTKEILTEDGKSKKKVQVVASKDEKGKEHTLKTYNVQGQTEYVTNNVVQAISKMNEQGIKYFHTNDGETDVVVQSKNEKDSSAGGSHASAIGFKAIANGKSSLAIGDGSQALSQNTVAIGAGNIVSGQNSGAIGDPSYVLGSNSYVLGNDNGVNEDTKNAFVIGNKVKLGTSNLNDKQLEEVARKLVSLSGRKFEDLKQDEQAKIKANIKDRVLAGNVSGATAFGNETKVKVAGGVAIGEKSDAKREKLDKVTLSNTAVKEVENKGTVTVNTVYAATDAGSETGKAVLATTQNSQGAMDIGHRQITSVAAGSADSDAVNVAQLRSVASTAALANQNLVNAVNDLGYRLDTRIGKTEDNANAGISSAMAMASMPQAYLPGKSMVSGGMASYNGQGAVAVGISKLSDNGRWVIKVNGSADTQGNAGAAVGAGFHW</sequence>
<feature type="region of interest" description="Disordered" evidence="12">
    <location>
        <begin position="829"/>
        <end position="850"/>
    </location>
</feature>
<dbReference type="eggNOG" id="COG3064">
    <property type="taxonomic scope" value="Bacteria"/>
</dbReference>
<evidence type="ECO:0000256" key="3">
    <source>
        <dbReference type="ARBA" id="ARBA00005848"/>
    </source>
</evidence>
<evidence type="ECO:0000256" key="2">
    <source>
        <dbReference type="ARBA" id="ARBA00004442"/>
    </source>
</evidence>
<evidence type="ECO:0000256" key="11">
    <source>
        <dbReference type="SAM" id="Coils"/>
    </source>
</evidence>
<keyword evidence="7" id="KW-0732">Signal</keyword>
<dbReference type="InterPro" id="IPR008635">
    <property type="entry name" value="Coiled_stalk_dom"/>
</dbReference>